<evidence type="ECO:0000313" key="1">
    <source>
        <dbReference type="EMBL" id="ADV10977.1"/>
    </source>
</evidence>
<organism evidence="1 2">
    <name type="scientific">Mesorhizobium ciceri biovar biserrulae (strain HAMBI 2942 / LMG 23838 / WSM1271)</name>
    <dbReference type="NCBI Taxonomy" id="765698"/>
    <lineage>
        <taxon>Bacteria</taxon>
        <taxon>Pseudomonadati</taxon>
        <taxon>Pseudomonadota</taxon>
        <taxon>Alphaproteobacteria</taxon>
        <taxon>Hyphomicrobiales</taxon>
        <taxon>Phyllobacteriaceae</taxon>
        <taxon>Mesorhizobium</taxon>
    </lineage>
</organism>
<dbReference type="STRING" id="765698.Mesci_1823"/>
<dbReference type="OrthoDB" id="9861808at2"/>
<gene>
    <name evidence="1" type="ordered locus">Mesci_1823</name>
</gene>
<proteinExistence type="predicted"/>
<evidence type="ECO:0000313" key="2">
    <source>
        <dbReference type="Proteomes" id="UP000007471"/>
    </source>
</evidence>
<dbReference type="AlphaFoldDB" id="E8TDT4"/>
<sequence>MGHFERGTVLITGLPNYDKRRHDPKHTVWELPVPLSVSVQRI</sequence>
<accession>E8TDT4</accession>
<reference evidence="2" key="1">
    <citation type="submission" date="2011-01" db="EMBL/GenBank/DDBJ databases">
        <title>Complete sequence of chromosome of Mesorhizobium ciceri bv. biserrulae WSM1271.</title>
        <authorList>
            <person name="Lucas S."/>
            <person name="Copeland A."/>
            <person name="Lapidus A."/>
            <person name="Cheng J.-F."/>
            <person name="Goodwin L."/>
            <person name="Pitluck S."/>
            <person name="Teshima H."/>
            <person name="Detter J.C."/>
            <person name="Han C."/>
            <person name="Tapia R."/>
            <person name="Land M."/>
            <person name="Hauser L."/>
            <person name="Kyrpides N."/>
            <person name="Ivanova N."/>
            <person name="Nandasena K."/>
            <person name="Reeve W.G."/>
            <person name="Howieson J.G."/>
            <person name="O'Hara G."/>
            <person name="Tiwari R.P."/>
            <person name="Woyke T."/>
        </authorList>
    </citation>
    <scope>NUCLEOTIDE SEQUENCE [LARGE SCALE GENOMIC DNA]</scope>
    <source>
        <strain evidence="2">HAMBI 2942 / LMG 23838 / WSM1271</strain>
    </source>
</reference>
<dbReference type="EMBL" id="CP002447">
    <property type="protein sequence ID" value="ADV10977.1"/>
    <property type="molecule type" value="Genomic_DNA"/>
</dbReference>
<name>E8TDT4_MESCW</name>
<dbReference type="Proteomes" id="UP000007471">
    <property type="component" value="Chromosome"/>
</dbReference>
<protein>
    <submittedName>
        <fullName evidence="1">Uncharacterized protein</fullName>
    </submittedName>
</protein>
<dbReference type="KEGG" id="mci:Mesci_1823"/>
<dbReference type="HOGENOM" id="CLU_3253859_0_0_5"/>